<evidence type="ECO:0000256" key="6">
    <source>
        <dbReference type="RuleBase" id="RU364082"/>
    </source>
</evidence>
<dbReference type="InterPro" id="IPR029903">
    <property type="entry name" value="RmlD-like-bd"/>
</dbReference>
<dbReference type="CDD" id="cd05254">
    <property type="entry name" value="dTDP_HR_like_SDR_e"/>
    <property type="match status" value="1"/>
</dbReference>
<evidence type="ECO:0000256" key="5">
    <source>
        <dbReference type="ARBA" id="ARBA00048200"/>
    </source>
</evidence>
<reference evidence="8 10" key="1">
    <citation type="submission" date="2018-08" db="EMBL/GenBank/DDBJ databases">
        <title>Proposal of Muricauda 72 sp.nov. and Muricauda NH166 sp.nov., isolated from seawater.</title>
        <authorList>
            <person name="Cheng H."/>
            <person name="Wu Y.-H."/>
            <person name="Guo L.-L."/>
            <person name="Xu X.-W."/>
        </authorList>
    </citation>
    <scope>NUCLEOTIDE SEQUENCE [LARGE SCALE GENOMIC DNA]</scope>
    <source>
        <strain evidence="8 10">NH166</strain>
    </source>
</reference>
<evidence type="ECO:0000256" key="1">
    <source>
        <dbReference type="ARBA" id="ARBA00004781"/>
    </source>
</evidence>
<evidence type="ECO:0000259" key="7">
    <source>
        <dbReference type="Pfam" id="PF04321"/>
    </source>
</evidence>
<reference evidence="9 11" key="2">
    <citation type="submission" date="2019-07" db="EMBL/GenBank/DDBJ databases">
        <title>Draft genome of two Muricauda strains isolated from deep sea.</title>
        <authorList>
            <person name="Sun C."/>
        </authorList>
    </citation>
    <scope>NUCLEOTIDE SEQUENCE [LARGE SCALE GENOMIC DNA]</scope>
    <source>
        <strain evidence="9 11">NH166</strain>
    </source>
</reference>
<evidence type="ECO:0000256" key="2">
    <source>
        <dbReference type="ARBA" id="ARBA00010944"/>
    </source>
</evidence>
<dbReference type="AlphaFoldDB" id="A0A418NAT9"/>
<feature type="domain" description="RmlD-like substrate binding" evidence="7">
    <location>
        <begin position="3"/>
        <end position="258"/>
    </location>
</feature>
<evidence type="ECO:0000313" key="11">
    <source>
        <dbReference type="Proteomes" id="UP000321528"/>
    </source>
</evidence>
<evidence type="ECO:0000313" key="9">
    <source>
        <dbReference type="EMBL" id="TXK05078.1"/>
    </source>
</evidence>
<dbReference type="InterPro" id="IPR036291">
    <property type="entry name" value="NAD(P)-bd_dom_sf"/>
</dbReference>
<dbReference type="Proteomes" id="UP000321528">
    <property type="component" value="Unassembled WGS sequence"/>
</dbReference>
<dbReference type="EMBL" id="QXFJ01000011">
    <property type="protein sequence ID" value="RIV72578.1"/>
    <property type="molecule type" value="Genomic_DNA"/>
</dbReference>
<gene>
    <name evidence="8" type="primary">rfbD</name>
    <name evidence="8" type="ORF">D2U88_04900</name>
    <name evidence="9" type="ORF">FQ019_04870</name>
</gene>
<dbReference type="EC" id="1.1.1.133" evidence="3 6"/>
<dbReference type="Pfam" id="PF04321">
    <property type="entry name" value="RmlD_sub_bind"/>
    <property type="match status" value="1"/>
</dbReference>
<protein>
    <recommendedName>
        <fullName evidence="4 6">dTDP-4-dehydrorhamnose reductase</fullName>
        <ecNumber evidence="3 6">1.1.1.133</ecNumber>
    </recommendedName>
</protein>
<dbReference type="Gene3D" id="3.40.50.720">
    <property type="entry name" value="NAD(P)-binding Rossmann-like Domain"/>
    <property type="match status" value="1"/>
</dbReference>
<comment type="pathway">
    <text evidence="1 6">Carbohydrate biosynthesis; dTDP-L-rhamnose biosynthesis.</text>
</comment>
<dbReference type="SUPFAM" id="SSF51735">
    <property type="entry name" value="NAD(P)-binding Rossmann-fold domains"/>
    <property type="match status" value="1"/>
</dbReference>
<dbReference type="OrthoDB" id="9803892at2"/>
<evidence type="ECO:0000313" key="10">
    <source>
        <dbReference type="Proteomes" id="UP000284189"/>
    </source>
</evidence>
<dbReference type="Gene3D" id="3.90.25.10">
    <property type="entry name" value="UDP-galactose 4-epimerase, domain 1"/>
    <property type="match status" value="1"/>
</dbReference>
<keyword evidence="6 8" id="KW-0560">Oxidoreductase</keyword>
<dbReference type="GO" id="GO:0008831">
    <property type="term" value="F:dTDP-4-dehydrorhamnose reductase activity"/>
    <property type="evidence" value="ECO:0007669"/>
    <property type="project" value="UniProtKB-EC"/>
</dbReference>
<evidence type="ECO:0000313" key="8">
    <source>
        <dbReference type="EMBL" id="RIV72578.1"/>
    </source>
</evidence>
<dbReference type="GO" id="GO:0019305">
    <property type="term" value="P:dTDP-rhamnose biosynthetic process"/>
    <property type="evidence" value="ECO:0007669"/>
    <property type="project" value="UniProtKB-UniPathway"/>
</dbReference>
<sequence length="258" mass="29763">MKRVIVTGSEGQLGLTFHELASDYTNCHFDYKTSQSLDITDLNSIEEAFRDGQYDFCINCAAYTNVEQAEKKPEIAFKVNAEGAKHLANACKAHQITLVHISTDYVFDGEKETPYTIEDKTNPINEYGRSKLMGEEYIHNILPNHYIIRTSWLYSKKYGHNFYRTVLQKAREGQELRITDTQRGCPTDTESLTRFILMEVLTGNLPYGTHHFTDGRPMTWYGFAKHILKENELTNKANLVLDRNYRTFAKRPRNSVLS</sequence>
<comment type="function">
    <text evidence="6">Catalyzes the reduction of dTDP-6-deoxy-L-lyxo-4-hexulose to yield dTDP-L-rhamnose.</text>
</comment>
<evidence type="ECO:0000256" key="3">
    <source>
        <dbReference type="ARBA" id="ARBA00012929"/>
    </source>
</evidence>
<name>A0A418NAT9_9FLAO</name>
<dbReference type="InterPro" id="IPR005913">
    <property type="entry name" value="dTDP_dehydrorham_reduct"/>
</dbReference>
<dbReference type="RefSeq" id="WP_119639195.1">
    <property type="nucleotide sequence ID" value="NZ_QXFJ01000011.1"/>
</dbReference>
<proteinExistence type="inferred from homology"/>
<comment type="similarity">
    <text evidence="2 6">Belongs to the dTDP-4-dehydrorhamnose reductase family.</text>
</comment>
<dbReference type="Proteomes" id="UP000284189">
    <property type="component" value="Unassembled WGS sequence"/>
</dbReference>
<organism evidence="8 10">
    <name type="scientific">Flagellimonas aequoris</name>
    <dbReference type="NCBI Taxonomy" id="2306997"/>
    <lineage>
        <taxon>Bacteria</taxon>
        <taxon>Pseudomonadati</taxon>
        <taxon>Bacteroidota</taxon>
        <taxon>Flavobacteriia</taxon>
        <taxon>Flavobacteriales</taxon>
        <taxon>Flavobacteriaceae</taxon>
        <taxon>Flagellimonas</taxon>
    </lineage>
</organism>
<dbReference type="PANTHER" id="PTHR10491">
    <property type="entry name" value="DTDP-4-DEHYDRORHAMNOSE REDUCTASE"/>
    <property type="match status" value="1"/>
</dbReference>
<dbReference type="PANTHER" id="PTHR10491:SF4">
    <property type="entry name" value="METHIONINE ADENOSYLTRANSFERASE 2 SUBUNIT BETA"/>
    <property type="match status" value="1"/>
</dbReference>
<keyword evidence="11" id="KW-1185">Reference proteome</keyword>
<dbReference type="UniPathway" id="UPA00124"/>
<dbReference type="NCBIfam" id="TIGR01214">
    <property type="entry name" value="rmlD"/>
    <property type="match status" value="1"/>
</dbReference>
<accession>A0A418NAT9</accession>
<dbReference type="GO" id="GO:0005829">
    <property type="term" value="C:cytosol"/>
    <property type="evidence" value="ECO:0007669"/>
    <property type="project" value="TreeGrafter"/>
</dbReference>
<evidence type="ECO:0000256" key="4">
    <source>
        <dbReference type="ARBA" id="ARBA00017099"/>
    </source>
</evidence>
<keyword evidence="6" id="KW-0521">NADP</keyword>
<dbReference type="EMBL" id="VNWL01000010">
    <property type="protein sequence ID" value="TXK05078.1"/>
    <property type="molecule type" value="Genomic_DNA"/>
</dbReference>
<comment type="catalytic activity">
    <reaction evidence="5">
        <text>dTDP-beta-L-rhamnose + NADP(+) = dTDP-4-dehydro-beta-L-rhamnose + NADPH + H(+)</text>
        <dbReference type="Rhea" id="RHEA:21796"/>
        <dbReference type="ChEBI" id="CHEBI:15378"/>
        <dbReference type="ChEBI" id="CHEBI:57510"/>
        <dbReference type="ChEBI" id="CHEBI:57783"/>
        <dbReference type="ChEBI" id="CHEBI:58349"/>
        <dbReference type="ChEBI" id="CHEBI:62830"/>
        <dbReference type="EC" id="1.1.1.133"/>
    </reaction>
</comment>
<comment type="caution">
    <text evidence="8">The sequence shown here is derived from an EMBL/GenBank/DDBJ whole genome shotgun (WGS) entry which is preliminary data.</text>
</comment>